<dbReference type="FunFam" id="3.40.50.2000:FF:000036">
    <property type="entry name" value="Alpha,alpha-trehalose-phosphate synthase subunit Tps2"/>
    <property type="match status" value="1"/>
</dbReference>
<dbReference type="InterPro" id="IPR003337">
    <property type="entry name" value="Trehalose_PPase"/>
</dbReference>
<accession>A0A8K0NPI4</accession>
<sequence length="1018" mass="112666">MDNMTPDPSPPNPLSIDEIQAQIDHLEQSHREKGFPLSGRIIHLCHHLPVEITRVLPAPSAPASGADTPNNDEDGYLSPSIRTTSNYAGGVLPPQRMEEFKEPHSTTVVASDSNWKLASRRGHTAMISGMRSLSTTHEQIVVAWTGDVLQEYAKDPKRAPAPAPVRPTPKRLQSIAGTAPGRDTPAQPDMSLGTSITPTPISSQTSEEEEERPLPVDEQPSVYMAELTEEEQKGLQEELHKFSDHEVKNDNAGRMTYAPVFVPRGTAKGHYEGYCKTTLWPLFHYLLWQDSPVSLPAPDPTWQAYQETNLLFAKRVAELYKPGDLIIVHDYHLLLAPKMIRECLHQVSPYVPLHNQPVEKPVVPEGSQATPMAQDGRPVTTADGKPTSPMTLGNLGGETREQGELAIGMFIHTPWPSSEIFRCLPKRKEILEGMLGANLVCFQTYSYSRHFASTCIRVCGYESTPGGIDANGQVTAITYCPIGIDVNRVTSDRDRSGVDPKTQALRSLYKGKKIIVGREKLDVAKGVYNKLQAFEKFLQVYPEWRGKVVLIQVTTPALSEQPNLETKVAELVSHINGAYGTLDYAPVHHYHQAIDRDEYFGLLSAADLALITSLRDGMNTTSMEFILCQDKSNKSPLVLSEFMGTASSFTSALQINPHDLLGVAHAINKGLNMSDGEKEQRHTSMMESVKSHTSHHWARTLLKQVLENVGSEHQAHQTPALDKSALRTAYQKASKRLMLFDYDGTLTPIVKVPSQAIPTDRTRAAIRNLCEDPKNVVWLISGRDGAFLEEHWGMVPNLGLSAEHGSFIKMPGSDEWVNMTEALDMSWMSEVEEIFKYYTERTTGSTIEMKKASVTWHYRQADPVFGEFQSKQCLDLLESSVAPRRPIEVMVGKKNIECRVLAINKGEIVKRIIYQNPDADFLFCVGDDKTDEDMHKAARSVLPPGGRYADGKAVTMKAPVAVTACLDEDEAEKLPEVELKIDGSGVFSVSVGPSTKRTLASAHLTSPEEVIFAMEGVL</sequence>
<dbReference type="InterPro" id="IPR006379">
    <property type="entry name" value="HAD-SF_hydro_IIB"/>
</dbReference>
<dbReference type="AlphaFoldDB" id="A0A8K0NPI4"/>
<dbReference type="Pfam" id="PF02358">
    <property type="entry name" value="Trehalose_PPase"/>
    <property type="match status" value="1"/>
</dbReference>
<dbReference type="Proteomes" id="UP000812966">
    <property type="component" value="Unassembled WGS sequence"/>
</dbReference>
<dbReference type="Pfam" id="PF00982">
    <property type="entry name" value="Glyco_transf_20"/>
    <property type="match status" value="2"/>
</dbReference>
<proteinExistence type="inferred from homology"/>
<keyword evidence="5" id="KW-1185">Reference proteome</keyword>
<reference evidence="4" key="1">
    <citation type="submission" date="2020-04" db="EMBL/GenBank/DDBJ databases">
        <title>Analysis of mating type loci in Filobasidium floriforme.</title>
        <authorList>
            <person name="Nowrousian M."/>
        </authorList>
    </citation>
    <scope>NUCLEOTIDE SEQUENCE</scope>
    <source>
        <strain evidence="4">CBS 6242</strain>
    </source>
</reference>
<comment type="similarity">
    <text evidence="2">In the C-terminal section; belongs to the trehalose phosphatase family.</text>
</comment>
<feature type="region of interest" description="Disordered" evidence="3">
    <location>
        <begin position="59"/>
        <end position="92"/>
    </location>
</feature>
<evidence type="ECO:0000256" key="1">
    <source>
        <dbReference type="ARBA" id="ARBA00005409"/>
    </source>
</evidence>
<protein>
    <recommendedName>
        <fullName evidence="6">Trehalose-phosphatase</fullName>
    </recommendedName>
</protein>
<dbReference type="FunFam" id="3.30.70.1020:FF:000002">
    <property type="entry name" value="Trehalose-6-phosphate synthase 2"/>
    <property type="match status" value="1"/>
</dbReference>
<evidence type="ECO:0000256" key="2">
    <source>
        <dbReference type="ARBA" id="ARBA00006330"/>
    </source>
</evidence>
<dbReference type="Gene3D" id="3.40.50.1000">
    <property type="entry name" value="HAD superfamily/HAD-like"/>
    <property type="match status" value="1"/>
</dbReference>
<dbReference type="PANTHER" id="PTHR10788:SF123">
    <property type="entry name" value="TREHALOSE-PHOSPHATASE"/>
    <property type="match status" value="1"/>
</dbReference>
<feature type="region of interest" description="Disordered" evidence="3">
    <location>
        <begin position="155"/>
        <end position="217"/>
    </location>
</feature>
<dbReference type="PANTHER" id="PTHR10788">
    <property type="entry name" value="TREHALOSE-6-PHOSPHATE SYNTHASE"/>
    <property type="match status" value="1"/>
</dbReference>
<dbReference type="GO" id="GO:0005829">
    <property type="term" value="C:cytosol"/>
    <property type="evidence" value="ECO:0007669"/>
    <property type="project" value="TreeGrafter"/>
</dbReference>
<evidence type="ECO:0008006" key="6">
    <source>
        <dbReference type="Google" id="ProtNLM"/>
    </source>
</evidence>
<dbReference type="CDD" id="cd01627">
    <property type="entry name" value="HAD_TPP"/>
    <property type="match status" value="1"/>
</dbReference>
<dbReference type="NCBIfam" id="TIGR01484">
    <property type="entry name" value="HAD-SF-IIB"/>
    <property type="match status" value="1"/>
</dbReference>
<gene>
    <name evidence="4" type="ORF">FFLO_02037</name>
</gene>
<dbReference type="GO" id="GO:0003825">
    <property type="term" value="F:alpha,alpha-trehalose-phosphate synthase (UDP-forming) activity"/>
    <property type="evidence" value="ECO:0007669"/>
    <property type="project" value="TreeGrafter"/>
</dbReference>
<evidence type="ECO:0000256" key="3">
    <source>
        <dbReference type="SAM" id="MobiDB-lite"/>
    </source>
</evidence>
<organism evidence="4 5">
    <name type="scientific">Filobasidium floriforme</name>
    <dbReference type="NCBI Taxonomy" id="5210"/>
    <lineage>
        <taxon>Eukaryota</taxon>
        <taxon>Fungi</taxon>
        <taxon>Dikarya</taxon>
        <taxon>Basidiomycota</taxon>
        <taxon>Agaricomycotina</taxon>
        <taxon>Tremellomycetes</taxon>
        <taxon>Filobasidiales</taxon>
        <taxon>Filobasidiaceae</taxon>
        <taxon>Filobasidium</taxon>
    </lineage>
</organism>
<dbReference type="CDD" id="cd03788">
    <property type="entry name" value="GT20_TPS"/>
    <property type="match status" value="1"/>
</dbReference>
<dbReference type="GO" id="GO:0004805">
    <property type="term" value="F:trehalose-phosphatase activity"/>
    <property type="evidence" value="ECO:0007669"/>
    <property type="project" value="TreeGrafter"/>
</dbReference>
<dbReference type="InterPro" id="IPR036412">
    <property type="entry name" value="HAD-like_sf"/>
</dbReference>
<dbReference type="NCBIfam" id="TIGR00685">
    <property type="entry name" value="T6PP"/>
    <property type="match status" value="1"/>
</dbReference>
<evidence type="ECO:0000313" key="5">
    <source>
        <dbReference type="Proteomes" id="UP000812966"/>
    </source>
</evidence>
<feature type="compositionally biased region" description="Low complexity" evidence="3">
    <location>
        <begin position="194"/>
        <end position="205"/>
    </location>
</feature>
<dbReference type="InterPro" id="IPR001830">
    <property type="entry name" value="Glyco_trans_20"/>
</dbReference>
<evidence type="ECO:0000313" key="4">
    <source>
        <dbReference type="EMBL" id="KAG7562563.1"/>
    </source>
</evidence>
<dbReference type="GO" id="GO:0005946">
    <property type="term" value="C:alpha,alpha-trehalose-phosphate synthase complex (UDP-forming)"/>
    <property type="evidence" value="ECO:0007669"/>
    <property type="project" value="TreeGrafter"/>
</dbReference>
<dbReference type="EMBL" id="JABELV010000030">
    <property type="protein sequence ID" value="KAG7562563.1"/>
    <property type="molecule type" value="Genomic_DNA"/>
</dbReference>
<dbReference type="InterPro" id="IPR023214">
    <property type="entry name" value="HAD_sf"/>
</dbReference>
<comment type="caution">
    <text evidence="4">The sequence shown here is derived from an EMBL/GenBank/DDBJ whole genome shotgun (WGS) entry which is preliminary data.</text>
</comment>
<feature type="region of interest" description="Disordered" evidence="3">
    <location>
        <begin position="364"/>
        <end position="396"/>
    </location>
</feature>
<name>A0A8K0NPI4_9TREE</name>
<dbReference type="Gene3D" id="3.40.50.2000">
    <property type="entry name" value="Glycogen Phosphorylase B"/>
    <property type="match status" value="2"/>
</dbReference>
<dbReference type="SUPFAM" id="SSF53756">
    <property type="entry name" value="UDP-Glycosyltransferase/glycogen phosphorylase"/>
    <property type="match status" value="1"/>
</dbReference>
<dbReference type="SUPFAM" id="SSF56784">
    <property type="entry name" value="HAD-like"/>
    <property type="match status" value="1"/>
</dbReference>
<dbReference type="Gene3D" id="3.30.70.1020">
    <property type="entry name" value="Trehalose-6-phosphate phosphatase related protein, domain 2"/>
    <property type="match status" value="1"/>
</dbReference>
<dbReference type="GO" id="GO:0005992">
    <property type="term" value="P:trehalose biosynthetic process"/>
    <property type="evidence" value="ECO:0007669"/>
    <property type="project" value="InterPro"/>
</dbReference>
<comment type="similarity">
    <text evidence="1">In the N-terminal section; belongs to the glycosyltransferase 20 family.</text>
</comment>